<dbReference type="EMBL" id="CAKXAJ010024687">
    <property type="protein sequence ID" value="CAH2229135.1"/>
    <property type="molecule type" value="Genomic_DNA"/>
</dbReference>
<dbReference type="Proteomes" id="UP000838756">
    <property type="component" value="Unassembled WGS sequence"/>
</dbReference>
<feature type="region of interest" description="Disordered" evidence="2">
    <location>
        <begin position="78"/>
        <end position="235"/>
    </location>
</feature>
<evidence type="ECO:0000259" key="3">
    <source>
        <dbReference type="Pfam" id="PF01480"/>
    </source>
</evidence>
<proteinExistence type="predicted"/>
<evidence type="ECO:0000313" key="4">
    <source>
        <dbReference type="EMBL" id="CAH2229135.1"/>
    </source>
</evidence>
<evidence type="ECO:0000256" key="1">
    <source>
        <dbReference type="ARBA" id="ARBA00022884"/>
    </source>
</evidence>
<dbReference type="InterPro" id="IPR045137">
    <property type="entry name" value="RBM26/27"/>
</dbReference>
<dbReference type="PANTHER" id="PTHR14398:SF0">
    <property type="entry name" value="ZINC FINGER PROTEIN SWM"/>
    <property type="match status" value="1"/>
</dbReference>
<dbReference type="PANTHER" id="PTHR14398">
    <property type="entry name" value="RNA RECOGNITION RRM/RNP DOMAIN"/>
    <property type="match status" value="1"/>
</dbReference>
<feature type="compositionally biased region" description="Pro residues" evidence="2">
    <location>
        <begin position="108"/>
        <end position="117"/>
    </location>
</feature>
<dbReference type="InterPro" id="IPR002483">
    <property type="entry name" value="PWI_dom"/>
</dbReference>
<dbReference type="AlphaFoldDB" id="A0A8S4R524"/>
<name>A0A8S4R524_9NEOP</name>
<dbReference type="Pfam" id="PF01480">
    <property type="entry name" value="PWI"/>
    <property type="match status" value="1"/>
</dbReference>
<organism evidence="4 5">
    <name type="scientific">Pararge aegeria aegeria</name>
    <dbReference type="NCBI Taxonomy" id="348720"/>
    <lineage>
        <taxon>Eukaryota</taxon>
        <taxon>Metazoa</taxon>
        <taxon>Ecdysozoa</taxon>
        <taxon>Arthropoda</taxon>
        <taxon>Hexapoda</taxon>
        <taxon>Insecta</taxon>
        <taxon>Pterygota</taxon>
        <taxon>Neoptera</taxon>
        <taxon>Endopterygota</taxon>
        <taxon>Lepidoptera</taxon>
        <taxon>Glossata</taxon>
        <taxon>Ditrysia</taxon>
        <taxon>Papilionoidea</taxon>
        <taxon>Nymphalidae</taxon>
        <taxon>Satyrinae</taxon>
        <taxon>Satyrini</taxon>
        <taxon>Parargina</taxon>
        <taxon>Pararge</taxon>
    </lineage>
</organism>
<comment type="caution">
    <text evidence="4">The sequence shown here is derived from an EMBL/GenBank/DDBJ whole genome shotgun (WGS) entry which is preliminary data.</text>
</comment>
<feature type="compositionally biased region" description="Basic and acidic residues" evidence="2">
    <location>
        <begin position="96"/>
        <end position="105"/>
    </location>
</feature>
<accession>A0A8S4R524</accession>
<feature type="compositionally biased region" description="Basic and acidic residues" evidence="2">
    <location>
        <begin position="78"/>
        <end position="87"/>
    </location>
</feature>
<sequence>MIIENPDAFKSWLTSILEPLCDADPAALAKYVYALVKKDKPLDELRDGMLDQLDVFLQQETRPFVEMLFKSLETQDYLKHSPVEKKQPSPPPEPTEPEKEPENENHVPAPPLPPAEKPPIRARLDGGNMAHRVVVPRSRPHPQHEQTLVKLLPTELLEEPMEPPRRRERRTDSLREKEERRRRRSRSWERRARPRRMIRDGEHERRRPPSRSPSPRGRYRNRSPPLVATDRHTSRSRMLRFRSETCVEGTLPKICLVWSIKVEDDNASHRVQPCVQEPGA</sequence>
<feature type="domain" description="PWI" evidence="3">
    <location>
        <begin position="8"/>
        <end position="73"/>
    </location>
</feature>
<feature type="compositionally biased region" description="Basic and acidic residues" evidence="2">
    <location>
        <begin position="162"/>
        <end position="179"/>
    </location>
</feature>
<keyword evidence="5" id="KW-1185">Reference proteome</keyword>
<feature type="compositionally biased region" description="Basic and acidic residues" evidence="2">
    <location>
        <begin position="186"/>
        <end position="207"/>
    </location>
</feature>
<dbReference type="OrthoDB" id="443401at2759"/>
<reference evidence="4" key="1">
    <citation type="submission" date="2022-03" db="EMBL/GenBank/DDBJ databases">
        <authorList>
            <person name="Lindestad O."/>
        </authorList>
    </citation>
    <scope>NUCLEOTIDE SEQUENCE</scope>
</reference>
<dbReference type="GO" id="GO:0003723">
    <property type="term" value="F:RNA binding"/>
    <property type="evidence" value="ECO:0007669"/>
    <property type="project" value="UniProtKB-KW"/>
</dbReference>
<evidence type="ECO:0000313" key="5">
    <source>
        <dbReference type="Proteomes" id="UP000838756"/>
    </source>
</evidence>
<evidence type="ECO:0000256" key="2">
    <source>
        <dbReference type="SAM" id="MobiDB-lite"/>
    </source>
</evidence>
<gene>
    <name evidence="4" type="primary">jg8070</name>
    <name evidence="4" type="ORF">PAEG_LOCUS8621</name>
</gene>
<keyword evidence="1" id="KW-0694">RNA-binding</keyword>
<dbReference type="GO" id="GO:0005634">
    <property type="term" value="C:nucleus"/>
    <property type="evidence" value="ECO:0007669"/>
    <property type="project" value="TreeGrafter"/>
</dbReference>
<protein>
    <submittedName>
        <fullName evidence="4">Jg8070 protein</fullName>
    </submittedName>
</protein>